<feature type="transmembrane region" description="Helical" evidence="1">
    <location>
        <begin position="6"/>
        <end position="22"/>
    </location>
</feature>
<dbReference type="RefSeq" id="WP_171909770.1">
    <property type="nucleotide sequence ID" value="NZ_FOEG01000001.1"/>
</dbReference>
<feature type="transmembrane region" description="Helical" evidence="1">
    <location>
        <begin position="31"/>
        <end position="51"/>
    </location>
</feature>
<name>A0A1H8Q8D4_9GAMM</name>
<dbReference type="AlphaFoldDB" id="A0A1H8Q8D4"/>
<evidence type="ECO:0000313" key="2">
    <source>
        <dbReference type="EMBL" id="SEO50298.1"/>
    </source>
</evidence>
<evidence type="ECO:0000256" key="1">
    <source>
        <dbReference type="SAM" id="Phobius"/>
    </source>
</evidence>
<protein>
    <submittedName>
        <fullName evidence="2">Uncharacterized protein</fullName>
    </submittedName>
</protein>
<gene>
    <name evidence="2" type="ORF">SAMN04488052_101408</name>
</gene>
<evidence type="ECO:0000313" key="3">
    <source>
        <dbReference type="Proteomes" id="UP000199657"/>
    </source>
</evidence>
<keyword evidence="1" id="KW-1133">Transmembrane helix</keyword>
<sequence>MLETALLLIGTIAFVLLGWAMYGRRGPVRKLLMAASLIILAALVVLSMAVVRP</sequence>
<keyword evidence="3" id="KW-1185">Reference proteome</keyword>
<organism evidence="2 3">
    <name type="scientific">Aquisalimonas asiatica</name>
    <dbReference type="NCBI Taxonomy" id="406100"/>
    <lineage>
        <taxon>Bacteria</taxon>
        <taxon>Pseudomonadati</taxon>
        <taxon>Pseudomonadota</taxon>
        <taxon>Gammaproteobacteria</taxon>
        <taxon>Chromatiales</taxon>
        <taxon>Ectothiorhodospiraceae</taxon>
        <taxon>Aquisalimonas</taxon>
    </lineage>
</organism>
<keyword evidence="1" id="KW-0812">Transmembrane</keyword>
<dbReference type="EMBL" id="FOEG01000001">
    <property type="protein sequence ID" value="SEO50298.1"/>
    <property type="molecule type" value="Genomic_DNA"/>
</dbReference>
<accession>A0A1H8Q8D4</accession>
<dbReference type="Proteomes" id="UP000199657">
    <property type="component" value="Unassembled WGS sequence"/>
</dbReference>
<keyword evidence="1" id="KW-0472">Membrane</keyword>
<reference evidence="2 3" key="1">
    <citation type="submission" date="2016-10" db="EMBL/GenBank/DDBJ databases">
        <authorList>
            <person name="de Groot N.N."/>
        </authorList>
    </citation>
    <scope>NUCLEOTIDE SEQUENCE [LARGE SCALE GENOMIC DNA]</scope>
    <source>
        <strain evidence="2 3">CGMCC 1.6291</strain>
    </source>
</reference>
<dbReference type="STRING" id="406100.SAMN04488052_101408"/>
<proteinExistence type="predicted"/>